<dbReference type="Gene3D" id="3.90.550.10">
    <property type="entry name" value="Spore Coat Polysaccharide Biosynthesis Protein SpsA, Chain A"/>
    <property type="match status" value="1"/>
</dbReference>
<keyword evidence="4" id="KW-0328">Glycosyltransferase</keyword>
<dbReference type="Pfam" id="PF00535">
    <property type="entry name" value="Glycos_transf_2"/>
    <property type="match status" value="1"/>
</dbReference>
<comment type="caution">
    <text evidence="9">The sequence shown here is derived from an EMBL/GenBank/DDBJ whole genome shotgun (WGS) entry which is preliminary data.</text>
</comment>
<dbReference type="CDD" id="cd00761">
    <property type="entry name" value="Glyco_tranf_GTA_type"/>
    <property type="match status" value="1"/>
</dbReference>
<evidence type="ECO:0000259" key="8">
    <source>
        <dbReference type="Pfam" id="PF00535"/>
    </source>
</evidence>
<dbReference type="PANTHER" id="PTHR22916">
    <property type="entry name" value="GLYCOSYLTRANSFERASE"/>
    <property type="match status" value="1"/>
</dbReference>
<proteinExistence type="inferred from homology"/>
<evidence type="ECO:0000313" key="9">
    <source>
        <dbReference type="EMBL" id="MCF2651356.1"/>
    </source>
</evidence>
<dbReference type="InterPro" id="IPR043148">
    <property type="entry name" value="TagF_C"/>
</dbReference>
<comment type="subcellular location">
    <subcellularLocation>
        <location evidence="1">Cell membrane</location>
        <topology evidence="1">Peripheral membrane protein</topology>
    </subcellularLocation>
</comment>
<evidence type="ECO:0000256" key="2">
    <source>
        <dbReference type="ARBA" id="ARBA00010488"/>
    </source>
</evidence>
<dbReference type="Gene3D" id="3.40.50.11820">
    <property type="match status" value="1"/>
</dbReference>
<evidence type="ECO:0000256" key="5">
    <source>
        <dbReference type="ARBA" id="ARBA00022679"/>
    </source>
</evidence>
<dbReference type="InterPro" id="IPR029044">
    <property type="entry name" value="Nucleotide-diphossugar_trans"/>
</dbReference>
<dbReference type="PANTHER" id="PTHR22916:SF51">
    <property type="entry name" value="GLYCOSYLTRANSFERASE EPSH-RELATED"/>
    <property type="match status" value="1"/>
</dbReference>
<evidence type="ECO:0000313" key="10">
    <source>
        <dbReference type="Proteomes" id="UP001299220"/>
    </source>
</evidence>
<keyword evidence="5" id="KW-0808">Transferase</keyword>
<dbReference type="InterPro" id="IPR001173">
    <property type="entry name" value="Glyco_trans_2-like"/>
</dbReference>
<sequence>MITDSAVKVSVIVPVYNVEEYLERCLDSLVHQTLQELQIIVVNDGTPDHAQDIIDRYVQNFPNKVIGLKKENGGLSDARNYGIPYAVGEYIGFVDSDDYLDITMYEKLYNRAVETDSDIVTCGYYGVDESKDDYRYFQKGNMIQYGMSLHDNPKLLYTNAPYAWNKIYRRELFLKTGIRFPKGKIYEDIATIYPLMLHANRISKVDEALYYYILQRKGAITATFSENILQMYTSLAIMNEHYMREGVFEEFKEVLGFINLKHTILRFRDFTSYSNRKLQFAMIREGFAHLDRYFDDWRNNQTFFAFYFSKKKVLGALAKHKWVWYLYSLMPNSFAIAGKKIGKIGKKAVWAFTKRSYLNKYRYARKSRRSPIVKNQVLFESFHGTNLNDSPFAMMKELAKDDRFKIYYTSKKELMPEHQKILDTYGLDHVTLVPLGTKKYQDVLATSQYLVNNVSFPPYFIRREGQVYLNTWHGTPLKTLGKKMSNGIQDMSNMQRNFLQSSYLLHPNRYTMDHMMEDYNLNHLFTGKVLLSGYPRNSIFWDRNAEKEVRVKYGMDGKEVFAYMPTWRGAMSSSANHASYEEEVHAILQAFDNTLHENQIMYVNLHPLVKDKVPIEGFRHIQKFPDDIDNYAFLNAVDVLITDYSSVFFDYSITRKPIVLFMYDYDVYMAERGMYMDVRTLPFEKIYSLQEMLEYFGREDKSAGLDTKGYQDYCELFLKHDAPENIQDINNLVFYGRHSEIEVYDYSANSQTEHTLYLADKIKHKNNFEKLAVLDRLENPIAVFLRRDFTSHTLNILNEKYNAYLDYIVIDTHMFLSVRENIKLFLSREKNKYNCDAIFETELTRILPNLKIREVVVGADTYRNNSIRHAVEQMRE</sequence>
<dbReference type="InterPro" id="IPR007554">
    <property type="entry name" value="Glycerophosphate_synth"/>
</dbReference>
<dbReference type="Gene3D" id="3.40.50.12580">
    <property type="match status" value="1"/>
</dbReference>
<accession>A0ABS9CJQ2</accession>
<feature type="domain" description="Glycosyltransferase 2-like" evidence="8">
    <location>
        <begin position="10"/>
        <end position="173"/>
    </location>
</feature>
<keyword evidence="7" id="KW-0472">Membrane</keyword>
<dbReference type="Proteomes" id="UP001299220">
    <property type="component" value="Unassembled WGS sequence"/>
</dbReference>
<dbReference type="InterPro" id="IPR043149">
    <property type="entry name" value="TagF_N"/>
</dbReference>
<evidence type="ECO:0000256" key="3">
    <source>
        <dbReference type="ARBA" id="ARBA00022475"/>
    </source>
</evidence>
<keyword evidence="3" id="KW-1003">Cell membrane</keyword>
<dbReference type="Pfam" id="PF04464">
    <property type="entry name" value="Glyphos_transf"/>
    <property type="match status" value="1"/>
</dbReference>
<dbReference type="SUPFAM" id="SSF53448">
    <property type="entry name" value="Nucleotide-diphospho-sugar transferases"/>
    <property type="match status" value="1"/>
</dbReference>
<comment type="similarity">
    <text evidence="2">Belongs to the CDP-glycerol glycerophosphotransferase family.</text>
</comment>
<evidence type="ECO:0000256" key="6">
    <source>
        <dbReference type="ARBA" id="ARBA00022944"/>
    </source>
</evidence>
<reference evidence="9 10" key="1">
    <citation type="submission" date="2020-12" db="EMBL/GenBank/DDBJ databases">
        <title>Whole genome sequences of gut porcine anaerobes.</title>
        <authorList>
            <person name="Kubasova T."/>
            <person name="Jahodarova E."/>
            <person name="Rychlik I."/>
        </authorList>
    </citation>
    <scope>NUCLEOTIDE SEQUENCE [LARGE SCALE GENOMIC DNA]</scope>
    <source>
        <strain evidence="9 10">An867</strain>
    </source>
</reference>
<evidence type="ECO:0000256" key="1">
    <source>
        <dbReference type="ARBA" id="ARBA00004202"/>
    </source>
</evidence>
<dbReference type="RefSeq" id="WP_235322303.1">
    <property type="nucleotide sequence ID" value="NZ_JAFBIT010000001.1"/>
</dbReference>
<keyword evidence="10" id="KW-1185">Reference proteome</keyword>
<evidence type="ECO:0000256" key="7">
    <source>
        <dbReference type="ARBA" id="ARBA00023136"/>
    </source>
</evidence>
<name>A0ABS9CJQ2_9FIRM</name>
<evidence type="ECO:0000256" key="4">
    <source>
        <dbReference type="ARBA" id="ARBA00022676"/>
    </source>
</evidence>
<gene>
    <name evidence="9" type="ORF">JQM67_01875</name>
</gene>
<keyword evidence="6" id="KW-0777">Teichoic acid biosynthesis</keyword>
<protein>
    <submittedName>
        <fullName evidence="9">CDP-glycerol glycerophosphotransferase family protein</fullName>
    </submittedName>
</protein>
<organism evidence="9 10">
    <name type="scientific">Anaeromassilibacillus senegalensis</name>
    <dbReference type="NCBI Taxonomy" id="1673717"/>
    <lineage>
        <taxon>Bacteria</taxon>
        <taxon>Bacillati</taxon>
        <taxon>Bacillota</taxon>
        <taxon>Clostridia</taxon>
        <taxon>Eubacteriales</taxon>
        <taxon>Acutalibacteraceae</taxon>
        <taxon>Anaeromassilibacillus</taxon>
    </lineage>
</organism>
<dbReference type="EMBL" id="JAFBIT010000001">
    <property type="protein sequence ID" value="MCF2651356.1"/>
    <property type="molecule type" value="Genomic_DNA"/>
</dbReference>